<dbReference type="AlphaFoldDB" id="A0A397W2J1"/>
<dbReference type="OrthoDB" id="2440029at2759"/>
<keyword evidence="2" id="KW-1185">Reference proteome</keyword>
<dbReference type="GO" id="GO:0006974">
    <property type="term" value="P:DNA damage response"/>
    <property type="evidence" value="ECO:0007669"/>
    <property type="project" value="TreeGrafter"/>
</dbReference>
<name>A0A397W2J1_9GLOM</name>
<evidence type="ECO:0000313" key="2">
    <source>
        <dbReference type="Proteomes" id="UP000266673"/>
    </source>
</evidence>
<protein>
    <submittedName>
        <fullName evidence="1">Uncharacterized protein</fullName>
    </submittedName>
</protein>
<dbReference type="InterPro" id="IPR050066">
    <property type="entry name" value="UvrABC_protein_C"/>
</dbReference>
<gene>
    <name evidence="1" type="ORF">C2G38_2163241</name>
</gene>
<proteinExistence type="predicted"/>
<dbReference type="Proteomes" id="UP000266673">
    <property type="component" value="Unassembled WGS sequence"/>
</dbReference>
<dbReference type="PANTHER" id="PTHR30562:SF1">
    <property type="entry name" value="UVRABC SYSTEM PROTEIN C"/>
    <property type="match status" value="1"/>
</dbReference>
<dbReference type="GO" id="GO:0009380">
    <property type="term" value="C:excinuclease repair complex"/>
    <property type="evidence" value="ECO:0007669"/>
    <property type="project" value="TreeGrafter"/>
</dbReference>
<accession>A0A397W2J1</accession>
<comment type="caution">
    <text evidence="1">The sequence shown here is derived from an EMBL/GenBank/DDBJ whole genome shotgun (WGS) entry which is preliminary data.</text>
</comment>
<organism evidence="1 2">
    <name type="scientific">Gigaspora rosea</name>
    <dbReference type="NCBI Taxonomy" id="44941"/>
    <lineage>
        <taxon>Eukaryota</taxon>
        <taxon>Fungi</taxon>
        <taxon>Fungi incertae sedis</taxon>
        <taxon>Mucoromycota</taxon>
        <taxon>Glomeromycotina</taxon>
        <taxon>Glomeromycetes</taxon>
        <taxon>Diversisporales</taxon>
        <taxon>Gigasporaceae</taxon>
        <taxon>Gigaspora</taxon>
    </lineage>
</organism>
<evidence type="ECO:0000313" key="1">
    <source>
        <dbReference type="EMBL" id="RIB26493.1"/>
    </source>
</evidence>
<sequence length="212" mass="24922">MIKSRNIKASGENNPRYWLVKKFNPHSKDLYFGSFPDGTKARDILQILGKVFPLAKCKGNLGKPCLDYSLEQCYGRCFKKVEPKYYQIIKKKITDFFQGKIQVVKKELQKSLQKSINNQEFELAKKEKKMLDNLNFLVSEQNIEFSHQRNYDFFGFYSQNGLLACFFLIYCYGKLSATETQTNVDDFYEGINKTYENLVSISEWNRLYVLDH</sequence>
<dbReference type="STRING" id="44941.A0A397W2J1"/>
<dbReference type="EMBL" id="QKWP01000134">
    <property type="protein sequence ID" value="RIB26493.1"/>
    <property type="molecule type" value="Genomic_DNA"/>
</dbReference>
<reference evidence="1 2" key="1">
    <citation type="submission" date="2018-06" db="EMBL/GenBank/DDBJ databases">
        <title>Comparative genomics reveals the genomic features of Rhizophagus irregularis, R. cerebriforme, R. diaphanum and Gigaspora rosea, and their symbiotic lifestyle signature.</title>
        <authorList>
            <person name="Morin E."/>
            <person name="San Clemente H."/>
            <person name="Chen E.C.H."/>
            <person name="De La Providencia I."/>
            <person name="Hainaut M."/>
            <person name="Kuo A."/>
            <person name="Kohler A."/>
            <person name="Murat C."/>
            <person name="Tang N."/>
            <person name="Roy S."/>
            <person name="Loubradou J."/>
            <person name="Henrissat B."/>
            <person name="Grigoriev I.V."/>
            <person name="Corradi N."/>
            <person name="Roux C."/>
            <person name="Martin F.M."/>
        </authorList>
    </citation>
    <scope>NUCLEOTIDE SEQUENCE [LARGE SCALE GENOMIC DNA]</scope>
    <source>
        <strain evidence="1 2">DAOM 194757</strain>
    </source>
</reference>
<dbReference type="PANTHER" id="PTHR30562">
    <property type="entry name" value="UVRC/OXIDOREDUCTASE"/>
    <property type="match status" value="1"/>
</dbReference>